<feature type="chain" id="PRO_5045677556" description="SAF domain-containing protein" evidence="1">
    <location>
        <begin position="31"/>
        <end position="92"/>
    </location>
</feature>
<evidence type="ECO:0000313" key="3">
    <source>
        <dbReference type="Proteomes" id="UP001055125"/>
    </source>
</evidence>
<organism evidence="2 3">
    <name type="scientific">Methylobacterium iners</name>
    <dbReference type="NCBI Taxonomy" id="418707"/>
    <lineage>
        <taxon>Bacteria</taxon>
        <taxon>Pseudomonadati</taxon>
        <taxon>Pseudomonadota</taxon>
        <taxon>Alphaproteobacteria</taxon>
        <taxon>Hyphomicrobiales</taxon>
        <taxon>Methylobacteriaceae</taxon>
        <taxon>Methylobacterium</taxon>
    </lineage>
</organism>
<dbReference type="Proteomes" id="UP001055125">
    <property type="component" value="Unassembled WGS sequence"/>
</dbReference>
<accession>A0ABQ4RS28</accession>
<reference evidence="2" key="1">
    <citation type="journal article" date="2021" name="Front. Microbiol.">
        <title>Comprehensive Comparative Genomics and Phenotyping of Methylobacterium Species.</title>
        <authorList>
            <person name="Alessa O."/>
            <person name="Ogura Y."/>
            <person name="Fujitani Y."/>
            <person name="Takami H."/>
            <person name="Hayashi T."/>
            <person name="Sahin N."/>
            <person name="Tani A."/>
        </authorList>
    </citation>
    <scope>NUCLEOTIDE SEQUENCE</scope>
    <source>
        <strain evidence="2">DSM 19015</strain>
    </source>
</reference>
<keyword evidence="1" id="KW-0732">Signal</keyword>
<gene>
    <name evidence="2" type="ORF">OCOJLMKI_0782</name>
</gene>
<comment type="caution">
    <text evidence="2">The sequence shown here is derived from an EMBL/GenBank/DDBJ whole genome shotgun (WGS) entry which is preliminary data.</text>
</comment>
<dbReference type="RefSeq" id="WP_238242789.1">
    <property type="nucleotide sequence ID" value="NZ_BPQP01000012.1"/>
</dbReference>
<reference evidence="2" key="2">
    <citation type="submission" date="2021-08" db="EMBL/GenBank/DDBJ databases">
        <authorList>
            <person name="Tani A."/>
            <person name="Ola A."/>
            <person name="Ogura Y."/>
            <person name="Katsura K."/>
            <person name="Hayashi T."/>
        </authorList>
    </citation>
    <scope>NUCLEOTIDE SEQUENCE</scope>
    <source>
        <strain evidence="2">DSM 19015</strain>
    </source>
</reference>
<name>A0ABQ4RS28_9HYPH</name>
<protein>
    <recommendedName>
        <fullName evidence="4">SAF domain-containing protein</fullName>
    </recommendedName>
</protein>
<sequence>MTRCASPLTLAATMGLAAGLTAYVSLSLVAAGHADPIQATPALTRLSQVSVRATPASVIDREGRQVLQQAAMQDAPVRVARVINPSHDSTVR</sequence>
<evidence type="ECO:0008006" key="4">
    <source>
        <dbReference type="Google" id="ProtNLM"/>
    </source>
</evidence>
<evidence type="ECO:0000313" key="2">
    <source>
        <dbReference type="EMBL" id="GJD93586.1"/>
    </source>
</evidence>
<evidence type="ECO:0000256" key="1">
    <source>
        <dbReference type="SAM" id="SignalP"/>
    </source>
</evidence>
<dbReference type="EMBL" id="BPQP01000012">
    <property type="protein sequence ID" value="GJD93586.1"/>
    <property type="molecule type" value="Genomic_DNA"/>
</dbReference>
<keyword evidence="3" id="KW-1185">Reference proteome</keyword>
<feature type="signal peptide" evidence="1">
    <location>
        <begin position="1"/>
        <end position="30"/>
    </location>
</feature>
<proteinExistence type="predicted"/>